<dbReference type="InterPro" id="IPR045584">
    <property type="entry name" value="Pilin-like"/>
</dbReference>
<accession>A0ABY1WNP3</accession>
<evidence type="ECO:0000313" key="2">
    <source>
        <dbReference type="EMBL" id="TAA45192.1"/>
    </source>
</evidence>
<evidence type="ECO:0000256" key="1">
    <source>
        <dbReference type="SAM" id="Phobius"/>
    </source>
</evidence>
<keyword evidence="1" id="KW-0812">Transmembrane</keyword>
<keyword evidence="1" id="KW-1133">Transmembrane helix</keyword>
<dbReference type="Pfam" id="PF07963">
    <property type="entry name" value="N_methyl"/>
    <property type="match status" value="1"/>
</dbReference>
<sequence>MLLSFQRAHRGFTLVELVTTIILVGIIAVVVAGKFFGRGGFEEYTYRDRLLASLRLIQLNAMNDRAETCHQLLLEATRFGVPNLNPCASSRGYSDDYFFTPLEPNRSADLAGESGRVVYGFNRTSGLPADIRFDGSGRPLAACFGGCEITVNGEVTLRICIESEGYIHGC</sequence>
<gene>
    <name evidence="2" type="ORF">EXY25_13390</name>
</gene>
<name>A0ABY1WNP3_9GAMM</name>
<keyword evidence="3" id="KW-1185">Reference proteome</keyword>
<dbReference type="NCBIfam" id="TIGR02532">
    <property type="entry name" value="IV_pilin_GFxxxE"/>
    <property type="match status" value="1"/>
</dbReference>
<dbReference type="EMBL" id="SHLY01000004">
    <property type="protein sequence ID" value="TAA45192.1"/>
    <property type="molecule type" value="Genomic_DNA"/>
</dbReference>
<protein>
    <submittedName>
        <fullName evidence="2">Type II secretion system protein</fullName>
    </submittedName>
</protein>
<feature type="transmembrane region" description="Helical" evidence="1">
    <location>
        <begin position="12"/>
        <end position="37"/>
    </location>
</feature>
<dbReference type="Proteomes" id="UP000292544">
    <property type="component" value="Unassembled WGS sequence"/>
</dbReference>
<evidence type="ECO:0000313" key="3">
    <source>
        <dbReference type="Proteomes" id="UP000292544"/>
    </source>
</evidence>
<proteinExistence type="predicted"/>
<dbReference type="SUPFAM" id="SSF54523">
    <property type="entry name" value="Pili subunits"/>
    <property type="match status" value="1"/>
</dbReference>
<dbReference type="PROSITE" id="PS00409">
    <property type="entry name" value="PROKAR_NTER_METHYL"/>
    <property type="match status" value="1"/>
</dbReference>
<comment type="caution">
    <text evidence="2">The sequence shown here is derived from an EMBL/GenBank/DDBJ whole genome shotgun (WGS) entry which is preliminary data.</text>
</comment>
<keyword evidence="1" id="KW-0472">Membrane</keyword>
<dbReference type="InterPro" id="IPR012902">
    <property type="entry name" value="N_methyl_site"/>
</dbReference>
<organism evidence="2 3">
    <name type="scientific">Corallincola spongiicola</name>
    <dbReference type="NCBI Taxonomy" id="2520508"/>
    <lineage>
        <taxon>Bacteria</taxon>
        <taxon>Pseudomonadati</taxon>
        <taxon>Pseudomonadota</taxon>
        <taxon>Gammaproteobacteria</taxon>
        <taxon>Alteromonadales</taxon>
        <taxon>Psychromonadaceae</taxon>
        <taxon>Corallincola</taxon>
    </lineage>
</organism>
<reference evidence="3" key="1">
    <citation type="submission" date="2019-02" db="EMBL/GenBank/DDBJ databases">
        <title>Draft genome sequence of Muricauda sp. 176CP4-71.</title>
        <authorList>
            <person name="Park J.-S."/>
        </authorList>
    </citation>
    <scope>NUCLEOTIDE SEQUENCE [LARGE SCALE GENOMIC DNA]</scope>
    <source>
        <strain evidence="3">176GS2-150</strain>
    </source>
</reference>